<name>A0AA85FLG7_9TREM</name>
<organism evidence="3 4">
    <name type="scientific">Schistosoma rodhaini</name>
    <dbReference type="NCBI Taxonomy" id="6188"/>
    <lineage>
        <taxon>Eukaryota</taxon>
        <taxon>Metazoa</taxon>
        <taxon>Spiralia</taxon>
        <taxon>Lophotrochozoa</taxon>
        <taxon>Platyhelminthes</taxon>
        <taxon>Trematoda</taxon>
        <taxon>Digenea</taxon>
        <taxon>Strigeidida</taxon>
        <taxon>Schistosomatoidea</taxon>
        <taxon>Schistosomatidae</taxon>
        <taxon>Schistosoma</taxon>
    </lineage>
</organism>
<dbReference type="SUPFAM" id="SSF52058">
    <property type="entry name" value="L domain-like"/>
    <property type="match status" value="1"/>
</dbReference>
<reference evidence="3" key="1">
    <citation type="submission" date="2022-06" db="EMBL/GenBank/DDBJ databases">
        <authorList>
            <person name="Berger JAMES D."/>
            <person name="Berger JAMES D."/>
        </authorList>
    </citation>
    <scope>NUCLEOTIDE SEQUENCE [LARGE SCALE GENOMIC DNA]</scope>
</reference>
<proteinExistence type="predicted"/>
<dbReference type="Pfam" id="PF13855">
    <property type="entry name" value="LRR_8"/>
    <property type="match status" value="1"/>
</dbReference>
<dbReference type="InterPro" id="IPR050715">
    <property type="entry name" value="LRR-SigEffector_domain"/>
</dbReference>
<evidence type="ECO:0008006" key="5">
    <source>
        <dbReference type="Google" id="ProtNLM"/>
    </source>
</evidence>
<dbReference type="Pfam" id="PF00560">
    <property type="entry name" value="LRR_1"/>
    <property type="match status" value="2"/>
</dbReference>
<keyword evidence="1" id="KW-0433">Leucine-rich repeat</keyword>
<dbReference type="InterPro" id="IPR001611">
    <property type="entry name" value="Leu-rich_rpt"/>
</dbReference>
<dbReference type="PANTHER" id="PTHR45752">
    <property type="entry name" value="LEUCINE-RICH REPEAT-CONTAINING"/>
    <property type="match status" value="1"/>
</dbReference>
<dbReference type="Gene3D" id="3.80.10.10">
    <property type="entry name" value="Ribonuclease Inhibitor"/>
    <property type="match status" value="1"/>
</dbReference>
<dbReference type="Proteomes" id="UP000050792">
    <property type="component" value="Unassembled WGS sequence"/>
</dbReference>
<dbReference type="InterPro" id="IPR032675">
    <property type="entry name" value="LRR_dom_sf"/>
</dbReference>
<evidence type="ECO:0000256" key="1">
    <source>
        <dbReference type="ARBA" id="ARBA00022614"/>
    </source>
</evidence>
<dbReference type="WBParaSite" id="SRDH1_52570.1">
    <property type="protein sequence ID" value="SRDH1_52570.1"/>
    <property type="gene ID" value="SRDH1_52570"/>
</dbReference>
<protein>
    <recommendedName>
        <fullName evidence="5">Leucine-rich repeat-containing protein</fullName>
    </recommendedName>
</protein>
<sequence>MMDGLILFRRPRKIVKSKLSENDNYVYKSGKKMNISITKKNSFSNNHLPISKDNLFSSIGTRLNFMNKTKTKRQEDVTNLVNNSFGCLLIKGDMANETSSGKGKASNTHNDNEYQYPIEICNNFQISNHTQITHDLKQLTSTITKGSFSENNFNDILQIIPKPIKRTPLYHGLILIAHELRTILTKTIDTDITCSIEKVPRNFQQSLDKYQMNYVIVLKEKMNYNQLIWYNSSEDNTMKLIRFQENLKSNEFCQTTYIKPEQVKLLDSYYSGGHSVTLEACQLKYLPDLSAFYVTLRFLNLSRNYLEDLPNDFCLLNNLEFLSLRSNPLRKIPKSIIKLKQLKSLNLSYCLIEHLTYEFYNLKSLEQLDLSYNCLTYLDSQIKNLEHLKVLKLSGNDLTGIPPGLLCLCEKSLESLNLNDNPLLCLFPKEFKNNSSIEIQSLRVLASLKMRDLLNETNIKNEESSREKPEQYILITNSEENNANFLQFRKVSDKEESTMLNKLLNPSGSCCWCGMDRYDKKNTICMHCVDLFNYSAVPICMLCCGIQCAKEVKQCSTSEQFAKRYYKSYQNYTNR</sequence>
<keyword evidence="2" id="KW-0677">Repeat</keyword>
<dbReference type="AlphaFoldDB" id="A0AA85FLG7"/>
<reference evidence="4" key="2">
    <citation type="submission" date="2023-11" db="UniProtKB">
        <authorList>
            <consortium name="WormBaseParasite"/>
        </authorList>
    </citation>
    <scope>IDENTIFICATION</scope>
</reference>
<dbReference type="PANTHER" id="PTHR45752:SF21">
    <property type="entry name" value="LEUCINE-RICH REPEAT-CONTAINING PROTEIN 63"/>
    <property type="match status" value="1"/>
</dbReference>
<keyword evidence="3" id="KW-1185">Reference proteome</keyword>
<evidence type="ECO:0000313" key="3">
    <source>
        <dbReference type="Proteomes" id="UP000050792"/>
    </source>
</evidence>
<evidence type="ECO:0000313" key="4">
    <source>
        <dbReference type="WBParaSite" id="SRDH1_52570.1"/>
    </source>
</evidence>
<evidence type="ECO:0000256" key="2">
    <source>
        <dbReference type="ARBA" id="ARBA00022737"/>
    </source>
</evidence>
<dbReference type="InterPro" id="IPR003591">
    <property type="entry name" value="Leu-rich_rpt_typical-subtyp"/>
</dbReference>
<dbReference type="SMART" id="SM00369">
    <property type="entry name" value="LRR_TYP"/>
    <property type="match status" value="5"/>
</dbReference>
<accession>A0AA85FLG7</accession>